<evidence type="ECO:0000256" key="3">
    <source>
        <dbReference type="ARBA" id="ARBA00023136"/>
    </source>
</evidence>
<keyword evidence="7" id="KW-1185">Reference proteome</keyword>
<dbReference type="PANTHER" id="PTHR11360:SF308">
    <property type="entry name" value="BLL3089 PROTEIN"/>
    <property type="match status" value="1"/>
</dbReference>
<sequence>MGMASQVWMLPVVIFFLRLFGQGMASHVAMIAMARWFASNRGKAIALAAFGFSVGEALLPIIFVALMGAAAWQSLWYLAAGLLVLATVLLRRLLARERQPQSFAEEEGGLSLDGRNLSRRDALRSAGFWLLAPALVAPSCFVTAFFFQQVHLAESRDVAHLSLVALFPLYTGVSVLSMFATGWAVDRFGAARLLAAYQVPMALGFLALASVGGLPGLALAMGLMAISNGANAPIPAAVMADLFGTRHLGAIKAAATALMVLGSAIGPVLSGLLIDAGIAFNTQGWGIALVFLAVSAALSVLARRLRALSPVAL</sequence>
<dbReference type="InterPro" id="IPR036259">
    <property type="entry name" value="MFS_trans_sf"/>
</dbReference>
<dbReference type="Pfam" id="PF07690">
    <property type="entry name" value="MFS_1"/>
    <property type="match status" value="1"/>
</dbReference>
<gene>
    <name evidence="6" type="ORF">PSA7680_01016</name>
</gene>
<feature type="transmembrane region" description="Helical" evidence="4">
    <location>
        <begin position="75"/>
        <end position="94"/>
    </location>
</feature>
<evidence type="ECO:0000313" key="6">
    <source>
        <dbReference type="EMBL" id="SLN24452.1"/>
    </source>
</evidence>
<keyword evidence="2 4" id="KW-1133">Transmembrane helix</keyword>
<dbReference type="AlphaFoldDB" id="A0A1Y5RUD1"/>
<dbReference type="InterPro" id="IPR050327">
    <property type="entry name" value="Proton-linked_MCT"/>
</dbReference>
<dbReference type="Proteomes" id="UP000193409">
    <property type="component" value="Unassembled WGS sequence"/>
</dbReference>
<name>A0A1Y5RUD1_9RHOB</name>
<dbReference type="SUPFAM" id="SSF103473">
    <property type="entry name" value="MFS general substrate transporter"/>
    <property type="match status" value="1"/>
</dbReference>
<reference evidence="6 7" key="1">
    <citation type="submission" date="2017-03" db="EMBL/GenBank/DDBJ databases">
        <authorList>
            <person name="Afonso C.L."/>
            <person name="Miller P.J."/>
            <person name="Scott M.A."/>
            <person name="Spackman E."/>
            <person name="Goraichik I."/>
            <person name="Dimitrov K.M."/>
            <person name="Suarez D.L."/>
            <person name="Swayne D.E."/>
        </authorList>
    </citation>
    <scope>NUCLEOTIDE SEQUENCE [LARGE SCALE GENOMIC DNA]</scope>
    <source>
        <strain evidence="6 7">CECT 7680</strain>
    </source>
</reference>
<dbReference type="PANTHER" id="PTHR11360">
    <property type="entry name" value="MONOCARBOXYLATE TRANSPORTER"/>
    <property type="match status" value="1"/>
</dbReference>
<feature type="transmembrane region" description="Helical" evidence="4">
    <location>
        <begin position="12"/>
        <end position="32"/>
    </location>
</feature>
<keyword evidence="3 4" id="KW-0472">Membrane</keyword>
<feature type="transmembrane region" description="Helical" evidence="4">
    <location>
        <begin position="284"/>
        <end position="302"/>
    </location>
</feature>
<feature type="domain" description="Major facilitator superfamily (MFS) profile" evidence="5">
    <location>
        <begin position="1"/>
        <end position="311"/>
    </location>
</feature>
<evidence type="ECO:0000256" key="1">
    <source>
        <dbReference type="ARBA" id="ARBA00022692"/>
    </source>
</evidence>
<keyword evidence="1 4" id="KW-0812">Transmembrane</keyword>
<feature type="transmembrane region" description="Helical" evidence="4">
    <location>
        <begin position="255"/>
        <end position="278"/>
    </location>
</feature>
<dbReference type="GO" id="GO:0022857">
    <property type="term" value="F:transmembrane transporter activity"/>
    <property type="evidence" value="ECO:0007669"/>
    <property type="project" value="InterPro"/>
</dbReference>
<dbReference type="InterPro" id="IPR011701">
    <property type="entry name" value="MFS"/>
</dbReference>
<organism evidence="6 7">
    <name type="scientific">Pseudoruegeria aquimaris</name>
    <dbReference type="NCBI Taxonomy" id="393663"/>
    <lineage>
        <taxon>Bacteria</taxon>
        <taxon>Pseudomonadati</taxon>
        <taxon>Pseudomonadota</taxon>
        <taxon>Alphaproteobacteria</taxon>
        <taxon>Rhodobacterales</taxon>
        <taxon>Roseobacteraceae</taxon>
        <taxon>Pseudoruegeria</taxon>
    </lineage>
</organism>
<dbReference type="EMBL" id="FWFQ01000005">
    <property type="protein sequence ID" value="SLN24452.1"/>
    <property type="molecule type" value="Genomic_DNA"/>
</dbReference>
<feature type="transmembrane region" description="Helical" evidence="4">
    <location>
        <begin position="159"/>
        <end position="181"/>
    </location>
</feature>
<accession>A0A1Y5RUD1</accession>
<dbReference type="RefSeq" id="WP_245824446.1">
    <property type="nucleotide sequence ID" value="NZ_FWFQ01000005.1"/>
</dbReference>
<evidence type="ECO:0000256" key="4">
    <source>
        <dbReference type="SAM" id="Phobius"/>
    </source>
</evidence>
<evidence type="ECO:0000256" key="2">
    <source>
        <dbReference type="ARBA" id="ARBA00022989"/>
    </source>
</evidence>
<dbReference type="PROSITE" id="PS50850">
    <property type="entry name" value="MFS"/>
    <property type="match status" value="1"/>
</dbReference>
<evidence type="ECO:0000259" key="5">
    <source>
        <dbReference type="PROSITE" id="PS50850"/>
    </source>
</evidence>
<dbReference type="Gene3D" id="1.20.1250.20">
    <property type="entry name" value="MFS general substrate transporter like domains"/>
    <property type="match status" value="2"/>
</dbReference>
<proteinExistence type="predicted"/>
<dbReference type="InterPro" id="IPR020846">
    <property type="entry name" value="MFS_dom"/>
</dbReference>
<feature type="transmembrane region" description="Helical" evidence="4">
    <location>
        <begin position="126"/>
        <end position="147"/>
    </location>
</feature>
<protein>
    <submittedName>
        <fullName evidence="6">Major Facilitator Superfamily protein</fullName>
    </submittedName>
</protein>
<feature type="transmembrane region" description="Helical" evidence="4">
    <location>
        <begin position="44"/>
        <end position="69"/>
    </location>
</feature>
<evidence type="ECO:0000313" key="7">
    <source>
        <dbReference type="Proteomes" id="UP000193409"/>
    </source>
</evidence>